<sequence>MSKLSFRLDDGVAMVTGGASGIGSAIAIALAEMGSHVALVDLPSSDASATLKAIEAEGRSAEFIAADVTSAEQMEAAVRRAEGSLGPLTTAVNSAGIAHAVPAEDMTAEQFERVFRVNVTGVFLSCQAQARAMRENGGGAIVNLASISGIVSHREMLQSHYNSSKAAVAHLSKSLATEWAQYGIRVNSISPGFTRTPMNDRAEVASILDEAVTRNTPLGRPADPFEMAGPALFLLSPAASFCTGADLVVDGGFTAW</sequence>
<dbReference type="FunFam" id="3.40.50.720:FF:000084">
    <property type="entry name" value="Short-chain dehydrogenase reductase"/>
    <property type="match status" value="1"/>
</dbReference>
<keyword evidence="5" id="KW-1185">Reference proteome</keyword>
<evidence type="ECO:0000256" key="2">
    <source>
        <dbReference type="ARBA" id="ARBA00023002"/>
    </source>
</evidence>
<dbReference type="GO" id="GO:0016616">
    <property type="term" value="F:oxidoreductase activity, acting on the CH-OH group of donors, NAD or NADP as acceptor"/>
    <property type="evidence" value="ECO:0007669"/>
    <property type="project" value="TreeGrafter"/>
</dbReference>
<comment type="similarity">
    <text evidence="1">Belongs to the short-chain dehydrogenases/reductases (SDR) family.</text>
</comment>
<dbReference type="STRING" id="290340.AAur_0872"/>
<dbReference type="InterPro" id="IPR020904">
    <property type="entry name" value="Sc_DH/Rdtase_CS"/>
</dbReference>
<evidence type="ECO:0000256" key="1">
    <source>
        <dbReference type="ARBA" id="ARBA00006484"/>
    </source>
</evidence>
<dbReference type="RefSeq" id="WP_011773615.1">
    <property type="nucleotide sequence ID" value="NC_008711.1"/>
</dbReference>
<proteinExistence type="inferred from homology"/>
<feature type="domain" description="Ketoreductase" evidence="3">
    <location>
        <begin position="11"/>
        <end position="192"/>
    </location>
</feature>
<dbReference type="InterPro" id="IPR036291">
    <property type="entry name" value="NAD(P)-bd_dom_sf"/>
</dbReference>
<accession>A1R355</accession>
<dbReference type="PROSITE" id="PS00061">
    <property type="entry name" value="ADH_SHORT"/>
    <property type="match status" value="1"/>
</dbReference>
<dbReference type="InterPro" id="IPR057326">
    <property type="entry name" value="KR_dom"/>
</dbReference>
<dbReference type="SUPFAM" id="SSF51735">
    <property type="entry name" value="NAD(P)-binding Rossmann-fold domains"/>
    <property type="match status" value="1"/>
</dbReference>
<dbReference type="SMART" id="SM00822">
    <property type="entry name" value="PKS_KR"/>
    <property type="match status" value="1"/>
</dbReference>
<dbReference type="eggNOG" id="COG1028">
    <property type="taxonomic scope" value="Bacteria"/>
</dbReference>
<dbReference type="PRINTS" id="PR00081">
    <property type="entry name" value="GDHRDH"/>
</dbReference>
<organism evidence="4 5">
    <name type="scientific">Paenarthrobacter aurescens (strain TC1)</name>
    <dbReference type="NCBI Taxonomy" id="290340"/>
    <lineage>
        <taxon>Bacteria</taxon>
        <taxon>Bacillati</taxon>
        <taxon>Actinomycetota</taxon>
        <taxon>Actinomycetes</taxon>
        <taxon>Micrococcales</taxon>
        <taxon>Micrococcaceae</taxon>
        <taxon>Paenarthrobacter</taxon>
    </lineage>
</organism>
<dbReference type="NCBIfam" id="NF005559">
    <property type="entry name" value="PRK07231.1"/>
    <property type="match status" value="1"/>
</dbReference>
<dbReference type="KEGG" id="aau:AAur_0872"/>
<dbReference type="Proteomes" id="UP000000637">
    <property type="component" value="Chromosome"/>
</dbReference>
<protein>
    <submittedName>
        <fullName evidence="4">Oxidoreductase, short chain dehydrogenase/reductase family</fullName>
    </submittedName>
</protein>
<dbReference type="PANTHER" id="PTHR42760:SF115">
    <property type="entry name" value="3-OXOACYL-[ACYL-CARRIER-PROTEIN] REDUCTASE FABG"/>
    <property type="match status" value="1"/>
</dbReference>
<dbReference type="Pfam" id="PF13561">
    <property type="entry name" value="adh_short_C2"/>
    <property type="match status" value="1"/>
</dbReference>
<evidence type="ECO:0000313" key="4">
    <source>
        <dbReference type="EMBL" id="ABM08534.1"/>
    </source>
</evidence>
<dbReference type="HOGENOM" id="CLU_010194_1_1_11"/>
<gene>
    <name evidence="4" type="ordered locus">AAur_0872</name>
</gene>
<keyword evidence="2" id="KW-0560">Oxidoreductase</keyword>
<evidence type="ECO:0000259" key="3">
    <source>
        <dbReference type="SMART" id="SM00822"/>
    </source>
</evidence>
<evidence type="ECO:0000313" key="5">
    <source>
        <dbReference type="Proteomes" id="UP000000637"/>
    </source>
</evidence>
<dbReference type="InterPro" id="IPR002347">
    <property type="entry name" value="SDR_fam"/>
</dbReference>
<dbReference type="PANTHER" id="PTHR42760">
    <property type="entry name" value="SHORT-CHAIN DEHYDROGENASES/REDUCTASES FAMILY MEMBER"/>
    <property type="match status" value="1"/>
</dbReference>
<dbReference type="PRINTS" id="PR00080">
    <property type="entry name" value="SDRFAMILY"/>
</dbReference>
<reference evidence="4 5" key="1">
    <citation type="journal article" date="2006" name="PLoS Genet.">
        <title>Secrets of soil survival revealed by the genome sequence of Arthrobacter aurescens TC1.</title>
        <authorList>
            <person name="Mongodin E.F."/>
            <person name="Shapir N."/>
            <person name="Daugherty S.C."/>
            <person name="DeBoy R.T."/>
            <person name="Emerson J.B."/>
            <person name="Shvartzbeyn A."/>
            <person name="Radune D."/>
            <person name="Vamathevan J."/>
            <person name="Riggs F."/>
            <person name="Grinberg V."/>
            <person name="Khouri H."/>
            <person name="Wackett L.P."/>
            <person name="Nelson K.E."/>
            <person name="Sadowsky M.J."/>
        </authorList>
    </citation>
    <scope>NUCLEOTIDE SEQUENCE [LARGE SCALE GENOMIC DNA]</scope>
    <source>
        <strain evidence="4 5">TC1</strain>
    </source>
</reference>
<dbReference type="NCBIfam" id="NF004774">
    <property type="entry name" value="PRK06114.1"/>
    <property type="match status" value="1"/>
</dbReference>
<dbReference type="OrthoDB" id="286404at2"/>
<name>A1R355_PAEAT</name>
<dbReference type="Gene3D" id="3.40.50.720">
    <property type="entry name" value="NAD(P)-binding Rossmann-like Domain"/>
    <property type="match status" value="1"/>
</dbReference>
<dbReference type="AlphaFoldDB" id="A1R355"/>
<dbReference type="EMBL" id="CP000474">
    <property type="protein sequence ID" value="ABM08534.1"/>
    <property type="molecule type" value="Genomic_DNA"/>
</dbReference>